<accession>C4L6T4</accession>
<dbReference type="Gene3D" id="2.60.120.380">
    <property type="match status" value="3"/>
</dbReference>
<dbReference type="RefSeq" id="WP_012727146.1">
    <property type="nucleotide sequence ID" value="NC_012673.1"/>
</dbReference>
<evidence type="ECO:0000256" key="1">
    <source>
        <dbReference type="SAM" id="SignalP"/>
    </source>
</evidence>
<dbReference type="InterPro" id="IPR041498">
    <property type="entry name" value="Big_6"/>
</dbReference>
<dbReference type="STRING" id="360911.EAT1b_1099"/>
<evidence type="ECO:0000259" key="2">
    <source>
        <dbReference type="Pfam" id="PF17936"/>
    </source>
</evidence>
<proteinExistence type="predicted"/>
<evidence type="ECO:0000313" key="4">
    <source>
        <dbReference type="Proteomes" id="UP000000716"/>
    </source>
</evidence>
<feature type="signal peptide" evidence="1">
    <location>
        <begin position="1"/>
        <end position="27"/>
    </location>
</feature>
<dbReference type="eggNOG" id="COG1404">
    <property type="taxonomic scope" value="Bacteria"/>
</dbReference>
<dbReference type="AlphaFoldDB" id="C4L6T4"/>
<name>C4L6T4_EXISA</name>
<keyword evidence="1" id="KW-0732">Signal</keyword>
<dbReference type="eggNOG" id="COG4932">
    <property type="taxonomic scope" value="Bacteria"/>
</dbReference>
<dbReference type="Proteomes" id="UP000000716">
    <property type="component" value="Chromosome"/>
</dbReference>
<dbReference type="KEGG" id="eat:EAT1b_1099"/>
<feature type="domain" description="Bacterial Ig" evidence="2">
    <location>
        <begin position="386"/>
        <end position="456"/>
    </location>
</feature>
<evidence type="ECO:0000313" key="3">
    <source>
        <dbReference type="EMBL" id="ACQ70027.1"/>
    </source>
</evidence>
<dbReference type="Gene3D" id="2.60.40.10">
    <property type="entry name" value="Immunoglobulins"/>
    <property type="match status" value="1"/>
</dbReference>
<dbReference type="HOGENOM" id="CLU_596829_0_0_9"/>
<organism evidence="3 4">
    <name type="scientific">Exiguobacterium sp. (strain ATCC BAA-1283 / AT1b)</name>
    <dbReference type="NCBI Taxonomy" id="360911"/>
    <lineage>
        <taxon>Bacteria</taxon>
        <taxon>Bacillati</taxon>
        <taxon>Bacillota</taxon>
        <taxon>Bacilli</taxon>
        <taxon>Bacillales</taxon>
        <taxon>Bacillales Family XII. Incertae Sedis</taxon>
        <taxon>Exiguobacterium</taxon>
    </lineage>
</organism>
<reference evidence="3 4" key="1">
    <citation type="journal article" date="2011" name="J. Bacteriol.">
        <title>Complete genome sequence of the Thermophilic Bacterium Exiguobacterium sp. AT1b.</title>
        <authorList>
            <person name="Vishnivetskaya T.A."/>
            <person name="Lucas S."/>
            <person name="Copeland A."/>
            <person name="Lapidus A."/>
            <person name="Glavina Del Rio T."/>
            <person name="Dalin E."/>
            <person name="Tice H."/>
            <person name="Bruce D.C."/>
            <person name="Goodwin L.A."/>
            <person name="Pitluck S."/>
            <person name="Saunders E."/>
            <person name="Brettin T."/>
            <person name="Detter C."/>
            <person name="Han C."/>
            <person name="Larimer F."/>
            <person name="Land M.L."/>
            <person name="Hauser L.J."/>
            <person name="Kyrpides N.C."/>
            <person name="Ovchinnikova G."/>
            <person name="Kathariou S."/>
            <person name="Ramaley R.F."/>
            <person name="Rodrigues D.F."/>
            <person name="Hendrix C."/>
            <person name="Richardson P."/>
            <person name="Tiedje J.M."/>
        </authorList>
    </citation>
    <scope>NUCLEOTIDE SEQUENCE [LARGE SCALE GENOMIC DNA]</scope>
    <source>
        <strain evidence="4">ATCC BAA-1283 / AT1b</strain>
    </source>
</reference>
<protein>
    <recommendedName>
        <fullName evidence="2">Bacterial Ig domain-containing protein</fullName>
    </recommendedName>
</protein>
<keyword evidence="4" id="KW-1185">Reference proteome</keyword>
<gene>
    <name evidence="3" type="ordered locus">EAT1b_1099</name>
</gene>
<sequence>MSKIWKKGIASLLGMLLILSTMPLASAESSPKLLPLNTTVTGELSQIQTEETYTFTLPQTGKLTLSIDSAVQDELYVNLKDSNEQSIFLDMENRIETERKKKEITLHLEAGTYYLKVNVYDKAWNTVWKKFTITTEYTPVATDDAEPNNDTLTAQELMIGKSTKGFFSRQDSKDVHELRLNEPGRLHISFLSEMDDINIRLMDSNETIAFEHQVTAFKGQIGKKDVEIDLEPGTYFLYIEQGMFWDDTGVYQLETTFNPAHNQEAEPNNSPSQSVKFPFYTKQKGFLSWNDPIDLYRFDIPKSSQVTIDLTTSIAEQVRVRVYSADGELYLSQPVYGSVKDPHQFLKTLLLPKGTYYFQIEDYFGNDDTGVYDLIIKSNHLLPVLSINKVTTRSTKVSGKTEKGATVTMMLGKKSYKRKADSKGNYSFAINKQKAGTSIKISTKNKYGSTVKTVKVSR</sequence>
<dbReference type="InterPro" id="IPR013783">
    <property type="entry name" value="Ig-like_fold"/>
</dbReference>
<dbReference type="EMBL" id="CP001615">
    <property type="protein sequence ID" value="ACQ70027.1"/>
    <property type="molecule type" value="Genomic_DNA"/>
</dbReference>
<dbReference type="OrthoDB" id="2776339at2"/>
<dbReference type="SUPFAM" id="SSF89260">
    <property type="entry name" value="Collagen-binding domain"/>
    <property type="match status" value="3"/>
</dbReference>
<feature type="chain" id="PRO_5002940245" description="Bacterial Ig domain-containing protein" evidence="1">
    <location>
        <begin position="28"/>
        <end position="458"/>
    </location>
</feature>
<dbReference type="Pfam" id="PF17936">
    <property type="entry name" value="Big_6"/>
    <property type="match status" value="1"/>
</dbReference>